<keyword evidence="8 10" id="KW-0472">Membrane</keyword>
<evidence type="ECO:0000256" key="9">
    <source>
        <dbReference type="SAM" id="MobiDB-lite"/>
    </source>
</evidence>
<evidence type="ECO:0000313" key="12">
    <source>
        <dbReference type="EMBL" id="KAK7102320.1"/>
    </source>
</evidence>
<feature type="compositionally biased region" description="Acidic residues" evidence="9">
    <location>
        <begin position="92"/>
        <end position="106"/>
    </location>
</feature>
<keyword evidence="7" id="KW-0406">Ion transport</keyword>
<accession>A0AAN9GCY9</accession>
<evidence type="ECO:0000259" key="11">
    <source>
        <dbReference type="Pfam" id="PF01769"/>
    </source>
</evidence>
<evidence type="ECO:0000313" key="13">
    <source>
        <dbReference type="Proteomes" id="UP001374579"/>
    </source>
</evidence>
<feature type="transmembrane region" description="Helical" evidence="10">
    <location>
        <begin position="535"/>
        <end position="560"/>
    </location>
</feature>
<dbReference type="GO" id="GO:0005886">
    <property type="term" value="C:plasma membrane"/>
    <property type="evidence" value="ECO:0007669"/>
    <property type="project" value="TreeGrafter"/>
</dbReference>
<feature type="transmembrane region" description="Helical" evidence="10">
    <location>
        <begin position="495"/>
        <end position="515"/>
    </location>
</feature>
<comment type="similarity">
    <text evidence="2">Belongs to the SLC41A transporter family.</text>
</comment>
<dbReference type="FunFam" id="1.10.357.20:FF:000001">
    <property type="entry name" value="Solute carrier family 41 member 2"/>
    <property type="match status" value="1"/>
</dbReference>
<dbReference type="SUPFAM" id="SSF161093">
    <property type="entry name" value="MgtE membrane domain-like"/>
    <property type="match status" value="2"/>
</dbReference>
<dbReference type="FunFam" id="1.10.357.20:FF:000002">
    <property type="entry name" value="Solute carrier family 41, member 2"/>
    <property type="match status" value="1"/>
</dbReference>
<feature type="region of interest" description="Disordered" evidence="9">
    <location>
        <begin position="1"/>
        <end position="58"/>
    </location>
</feature>
<name>A0AAN9GCY9_9CAEN</name>
<dbReference type="EMBL" id="JBAMIC010000010">
    <property type="protein sequence ID" value="KAK7102320.1"/>
    <property type="molecule type" value="Genomic_DNA"/>
</dbReference>
<feature type="domain" description="SLC41A/MgtE integral membrane" evidence="11">
    <location>
        <begin position="409"/>
        <end position="552"/>
    </location>
</feature>
<evidence type="ECO:0000256" key="5">
    <source>
        <dbReference type="ARBA" id="ARBA00022842"/>
    </source>
</evidence>
<evidence type="ECO:0000256" key="8">
    <source>
        <dbReference type="ARBA" id="ARBA00023136"/>
    </source>
</evidence>
<feature type="compositionally biased region" description="Polar residues" evidence="9">
    <location>
        <begin position="74"/>
        <end position="86"/>
    </location>
</feature>
<feature type="domain" description="SLC41A/MgtE integral membrane" evidence="11">
    <location>
        <begin position="197"/>
        <end position="331"/>
    </location>
</feature>
<gene>
    <name evidence="12" type="ORF">V1264_020555</name>
</gene>
<evidence type="ECO:0000256" key="1">
    <source>
        <dbReference type="ARBA" id="ARBA00004141"/>
    </source>
</evidence>
<protein>
    <recommendedName>
        <fullName evidence="11">SLC41A/MgtE integral membrane domain-containing protein</fullName>
    </recommendedName>
</protein>
<feature type="compositionally biased region" description="Polar residues" evidence="9">
    <location>
        <begin position="1"/>
        <end position="11"/>
    </location>
</feature>
<reference evidence="12 13" key="1">
    <citation type="submission" date="2024-02" db="EMBL/GenBank/DDBJ databases">
        <title>Chromosome-scale genome assembly of the rough periwinkle Littorina saxatilis.</title>
        <authorList>
            <person name="De Jode A."/>
            <person name="Faria R."/>
            <person name="Formenti G."/>
            <person name="Sims Y."/>
            <person name="Smith T.P."/>
            <person name="Tracey A."/>
            <person name="Wood J.M.D."/>
            <person name="Zagrodzka Z.B."/>
            <person name="Johannesson K."/>
            <person name="Butlin R.K."/>
            <person name="Leder E.H."/>
        </authorList>
    </citation>
    <scope>NUCLEOTIDE SEQUENCE [LARGE SCALE GENOMIC DNA]</scope>
    <source>
        <strain evidence="12">Snail1</strain>
        <tissue evidence="12">Muscle</tissue>
    </source>
</reference>
<feature type="transmembrane region" description="Helical" evidence="10">
    <location>
        <begin position="156"/>
        <end position="178"/>
    </location>
</feature>
<evidence type="ECO:0000256" key="10">
    <source>
        <dbReference type="SAM" id="Phobius"/>
    </source>
</evidence>
<dbReference type="InterPro" id="IPR006667">
    <property type="entry name" value="SLC41_membr_dom"/>
</dbReference>
<dbReference type="PANTHER" id="PTHR16228:SF7">
    <property type="entry name" value="SLC41A_MGTE INTEGRAL MEMBRANE DOMAIN-CONTAINING PROTEIN"/>
    <property type="match status" value="1"/>
</dbReference>
<dbReference type="GO" id="GO:0008324">
    <property type="term" value="F:monoatomic cation transmembrane transporter activity"/>
    <property type="evidence" value="ECO:0007669"/>
    <property type="project" value="InterPro"/>
</dbReference>
<feature type="transmembrane region" description="Helical" evidence="10">
    <location>
        <begin position="312"/>
        <end position="336"/>
    </location>
</feature>
<evidence type="ECO:0000256" key="4">
    <source>
        <dbReference type="ARBA" id="ARBA00022692"/>
    </source>
</evidence>
<feature type="region of interest" description="Disordered" evidence="9">
    <location>
        <begin position="74"/>
        <end position="121"/>
    </location>
</feature>
<sequence length="569" mass="60988">MSQAQSESPQLRSRKSKMVPRVSHTPEEAQLCGGEAVELRSLGGDDTSTGILTESAAADGKNITRTLLDPTLSRNGINAETRFSTHNHQKDSDDDDDDEDEDGGDGDNDRRPLLSGSGSGRVESEVMNIDGVIVENEAVGVVLLQQAEDKESSLSIMLQVLVPYLIAGFGMVGAGMVLDVVQHAAVFTTVTELFILVPALLGLKGNLEMTLASRLSTQANLGNMDTRREKFKMIGGNMALIQAQATVIGFLASMFAMVMGWIPKGEFPLDHALLLCASSLFTAAVASFILGSLMCGVVLLSRKVKVNPDNVATPIAASLGDLITLALLAGVSSLLFSAIGKYHWLSPTIIGVFFLLLPLWVTLAAKNKYTNEVIYSGWTPVLCAMVISSLGGVILDFAVTKYHGIAVFQPVINGVGGNLVAVQASRISTFLHRRGRPGQIIAGASKGCANPFTFFFGKTVNARAARVLLLLVVPGHLIFIYTIYYMKAGHTSITILFNVFYLLAAVLQVILLLYISQWMVHKIWSIGDDPDNVAIPYLTAIGDLLGTGFLALAFHALYLIGDRDADLGE</sequence>
<dbReference type="InterPro" id="IPR045349">
    <property type="entry name" value="SLC41A1-3"/>
</dbReference>
<comment type="caution">
    <text evidence="12">The sequence shown here is derived from an EMBL/GenBank/DDBJ whole genome shotgun (WGS) entry which is preliminary data.</text>
</comment>
<dbReference type="Pfam" id="PF01769">
    <property type="entry name" value="MgtE"/>
    <property type="match status" value="2"/>
</dbReference>
<dbReference type="Proteomes" id="UP001374579">
    <property type="component" value="Unassembled WGS sequence"/>
</dbReference>
<keyword evidence="5" id="KW-0460">Magnesium</keyword>
<keyword evidence="3" id="KW-0813">Transport</keyword>
<organism evidence="12 13">
    <name type="scientific">Littorina saxatilis</name>
    <dbReference type="NCBI Taxonomy" id="31220"/>
    <lineage>
        <taxon>Eukaryota</taxon>
        <taxon>Metazoa</taxon>
        <taxon>Spiralia</taxon>
        <taxon>Lophotrochozoa</taxon>
        <taxon>Mollusca</taxon>
        <taxon>Gastropoda</taxon>
        <taxon>Caenogastropoda</taxon>
        <taxon>Littorinimorpha</taxon>
        <taxon>Littorinoidea</taxon>
        <taxon>Littorinidae</taxon>
        <taxon>Littorina</taxon>
    </lineage>
</organism>
<feature type="transmembrane region" description="Helical" evidence="10">
    <location>
        <begin position="373"/>
        <end position="395"/>
    </location>
</feature>
<feature type="transmembrane region" description="Helical" evidence="10">
    <location>
        <begin position="237"/>
        <end position="260"/>
    </location>
</feature>
<evidence type="ECO:0000256" key="3">
    <source>
        <dbReference type="ARBA" id="ARBA00022448"/>
    </source>
</evidence>
<evidence type="ECO:0000256" key="7">
    <source>
        <dbReference type="ARBA" id="ARBA00023065"/>
    </source>
</evidence>
<proteinExistence type="inferred from homology"/>
<dbReference type="InterPro" id="IPR036739">
    <property type="entry name" value="SLC41_membr_dom_sf"/>
</dbReference>
<keyword evidence="6 10" id="KW-1133">Transmembrane helix</keyword>
<keyword evidence="13" id="KW-1185">Reference proteome</keyword>
<feature type="transmembrane region" description="Helical" evidence="10">
    <location>
        <begin position="464"/>
        <end position="483"/>
    </location>
</feature>
<dbReference type="AlphaFoldDB" id="A0AAN9GCY9"/>
<comment type="subcellular location">
    <subcellularLocation>
        <location evidence="1">Membrane</location>
        <topology evidence="1">Multi-pass membrane protein</topology>
    </subcellularLocation>
</comment>
<dbReference type="PANTHER" id="PTHR16228">
    <property type="entry name" value="DIVALENT CATION TRANSPORTER SOLUTE CARRIER FAMILY 41"/>
    <property type="match status" value="1"/>
</dbReference>
<keyword evidence="4 10" id="KW-0812">Transmembrane</keyword>
<feature type="transmembrane region" description="Helical" evidence="10">
    <location>
        <begin position="184"/>
        <end position="203"/>
    </location>
</feature>
<evidence type="ECO:0000256" key="6">
    <source>
        <dbReference type="ARBA" id="ARBA00022989"/>
    </source>
</evidence>
<evidence type="ECO:0000256" key="2">
    <source>
        <dbReference type="ARBA" id="ARBA00009749"/>
    </source>
</evidence>
<feature type="transmembrane region" description="Helical" evidence="10">
    <location>
        <begin position="342"/>
        <end position="361"/>
    </location>
</feature>
<dbReference type="Gene3D" id="1.10.357.20">
    <property type="entry name" value="SLC41 divalent cation transporters, integral membrane domain"/>
    <property type="match status" value="2"/>
</dbReference>
<feature type="transmembrane region" description="Helical" evidence="10">
    <location>
        <begin position="272"/>
        <end position="300"/>
    </location>
</feature>